<dbReference type="EMBL" id="VNHM01000009">
    <property type="protein sequence ID" value="TYO95087.1"/>
    <property type="molecule type" value="Genomic_DNA"/>
</dbReference>
<evidence type="ECO:0000313" key="1">
    <source>
        <dbReference type="EMBL" id="TYO95087.1"/>
    </source>
</evidence>
<proteinExistence type="predicted"/>
<evidence type="ECO:0008006" key="3">
    <source>
        <dbReference type="Google" id="ProtNLM"/>
    </source>
</evidence>
<name>A0A5S4ZQK8_9FIRM</name>
<gene>
    <name evidence="1" type="ORF">LX24_01815</name>
</gene>
<comment type="caution">
    <text evidence="1">The sequence shown here is derived from an EMBL/GenBank/DDBJ whole genome shotgun (WGS) entry which is preliminary data.</text>
</comment>
<protein>
    <recommendedName>
        <fullName evidence="3">YtxH-like protein</fullName>
    </recommendedName>
</protein>
<evidence type="ECO:0000313" key="2">
    <source>
        <dbReference type="Proteomes" id="UP000323166"/>
    </source>
</evidence>
<sequence length="65" mass="7576">MQRGFWRGLITGSILGAVMSMIKTPQRKPSGVFNISRIRRKYPRRTTDRMIREVSRTVNGLIKKK</sequence>
<reference evidence="1 2" key="1">
    <citation type="submission" date="2019-07" db="EMBL/GenBank/DDBJ databases">
        <title>Genomic Encyclopedia of Type Strains, Phase I: the one thousand microbial genomes (KMG-I) project.</title>
        <authorList>
            <person name="Kyrpides N."/>
        </authorList>
    </citation>
    <scope>NUCLEOTIDE SEQUENCE [LARGE SCALE GENOMIC DNA]</scope>
    <source>
        <strain evidence="1 2">DSM 6562</strain>
    </source>
</reference>
<organism evidence="1 2">
    <name type="scientific">Desulfallas thermosapovorans DSM 6562</name>
    <dbReference type="NCBI Taxonomy" id="1121431"/>
    <lineage>
        <taxon>Bacteria</taxon>
        <taxon>Bacillati</taxon>
        <taxon>Bacillota</taxon>
        <taxon>Clostridia</taxon>
        <taxon>Eubacteriales</taxon>
        <taxon>Desulfallaceae</taxon>
        <taxon>Desulfallas</taxon>
    </lineage>
</organism>
<accession>A0A5S4ZQK8</accession>
<dbReference type="AlphaFoldDB" id="A0A5S4ZQK8"/>
<keyword evidence="2" id="KW-1185">Reference proteome</keyword>
<dbReference type="RefSeq" id="WP_166511825.1">
    <property type="nucleotide sequence ID" value="NZ_VNHM01000009.1"/>
</dbReference>
<dbReference type="Proteomes" id="UP000323166">
    <property type="component" value="Unassembled WGS sequence"/>
</dbReference>